<gene>
    <name evidence="2" type="ORF">BJ322DRAFT_1147795</name>
</gene>
<dbReference type="Proteomes" id="UP000736335">
    <property type="component" value="Unassembled WGS sequence"/>
</dbReference>
<sequence length="259" mass="28939">MPTKSTPQVLQRLYSIDPSSPDFLRYLYRLIQVDDKEQYLINLGGSELSRLVDFLDKALSPPLAADDISRRCLHKLQVICGHHSVLPSSYTLIGDLARVGDEPVASGGFSDVWEGILNGDKVCIKYLRCCAQNRQSIEKAFYKEAIIWKRLEHPNIVPFISVTQNPMQFVSGWMPNGTLTDYVNKNPDADRIGLLLDVAKGLAYLHANHNTHGDLKGDNVLVDQSNHARLTDFGFASVVRELNSVLVTQVQGYTARWAA</sequence>
<keyword evidence="2" id="KW-0418">Kinase</keyword>
<dbReference type="PROSITE" id="PS50011">
    <property type="entry name" value="PROTEIN_KINASE_DOM"/>
    <property type="match status" value="1"/>
</dbReference>
<evidence type="ECO:0000313" key="2">
    <source>
        <dbReference type="EMBL" id="KAF9778328.1"/>
    </source>
</evidence>
<comment type="caution">
    <text evidence="2">The sequence shown here is derived from an EMBL/GenBank/DDBJ whole genome shotgun (WGS) entry which is preliminary data.</text>
</comment>
<dbReference type="SUPFAM" id="SSF56112">
    <property type="entry name" value="Protein kinase-like (PK-like)"/>
    <property type="match status" value="1"/>
</dbReference>
<dbReference type="InterPro" id="IPR051681">
    <property type="entry name" value="Ser/Thr_Kinases-Pseudokinases"/>
</dbReference>
<keyword evidence="2" id="KW-0808">Transferase</keyword>
<evidence type="ECO:0000313" key="3">
    <source>
        <dbReference type="Proteomes" id="UP000736335"/>
    </source>
</evidence>
<name>A0A9P6L1D5_9AGAM</name>
<dbReference type="PANTHER" id="PTHR44329">
    <property type="entry name" value="SERINE/THREONINE-PROTEIN KINASE TNNI3K-RELATED"/>
    <property type="match status" value="1"/>
</dbReference>
<proteinExistence type="predicted"/>
<dbReference type="Pfam" id="PF07714">
    <property type="entry name" value="PK_Tyr_Ser-Thr"/>
    <property type="match status" value="1"/>
</dbReference>
<dbReference type="InterPro" id="IPR011009">
    <property type="entry name" value="Kinase-like_dom_sf"/>
</dbReference>
<feature type="domain" description="Protein kinase" evidence="1">
    <location>
        <begin position="98"/>
        <end position="259"/>
    </location>
</feature>
<dbReference type="GO" id="GO:0004674">
    <property type="term" value="F:protein serine/threonine kinase activity"/>
    <property type="evidence" value="ECO:0007669"/>
    <property type="project" value="TreeGrafter"/>
</dbReference>
<accession>A0A9P6L1D5</accession>
<dbReference type="PANTHER" id="PTHR44329:SF214">
    <property type="entry name" value="PROTEIN KINASE DOMAIN-CONTAINING PROTEIN"/>
    <property type="match status" value="1"/>
</dbReference>
<protein>
    <submittedName>
        <fullName evidence="2">Kinase-like domain-containing protein</fullName>
    </submittedName>
</protein>
<dbReference type="Gene3D" id="1.10.510.10">
    <property type="entry name" value="Transferase(Phosphotransferase) domain 1"/>
    <property type="match status" value="1"/>
</dbReference>
<reference evidence="2" key="2">
    <citation type="submission" date="2020-11" db="EMBL/GenBank/DDBJ databases">
        <authorList>
            <consortium name="DOE Joint Genome Institute"/>
            <person name="Kuo A."/>
            <person name="Miyauchi S."/>
            <person name="Kiss E."/>
            <person name="Drula E."/>
            <person name="Kohler A."/>
            <person name="Sanchez-Garcia M."/>
            <person name="Andreopoulos B."/>
            <person name="Barry K.W."/>
            <person name="Bonito G."/>
            <person name="Buee M."/>
            <person name="Carver A."/>
            <person name="Chen C."/>
            <person name="Cichocki N."/>
            <person name="Clum A."/>
            <person name="Culley D."/>
            <person name="Crous P.W."/>
            <person name="Fauchery L."/>
            <person name="Girlanda M."/>
            <person name="Hayes R."/>
            <person name="Keri Z."/>
            <person name="Labutti K."/>
            <person name="Lipzen A."/>
            <person name="Lombard V."/>
            <person name="Magnuson J."/>
            <person name="Maillard F."/>
            <person name="Morin E."/>
            <person name="Murat C."/>
            <person name="Nolan M."/>
            <person name="Ohm R."/>
            <person name="Pangilinan J."/>
            <person name="Pereira M."/>
            <person name="Perotto S."/>
            <person name="Peter M."/>
            <person name="Riley R."/>
            <person name="Sitrit Y."/>
            <person name="Stielow B."/>
            <person name="Szollosi G."/>
            <person name="Zifcakova L."/>
            <person name="Stursova M."/>
            <person name="Spatafora J.W."/>
            <person name="Tedersoo L."/>
            <person name="Vaario L.-M."/>
            <person name="Yamada A."/>
            <person name="Yan M."/>
            <person name="Wang P."/>
            <person name="Xu J."/>
            <person name="Bruns T."/>
            <person name="Baldrian P."/>
            <person name="Vilgalys R."/>
            <person name="Henrissat B."/>
            <person name="Grigoriev I.V."/>
            <person name="Hibbett D."/>
            <person name="Nagy L.G."/>
            <person name="Martin F.M."/>
        </authorList>
    </citation>
    <scope>NUCLEOTIDE SEQUENCE</scope>
    <source>
        <strain evidence="2">UH-Tt-Lm1</strain>
    </source>
</reference>
<evidence type="ECO:0000259" key="1">
    <source>
        <dbReference type="PROSITE" id="PS50011"/>
    </source>
</evidence>
<feature type="non-terminal residue" evidence="2">
    <location>
        <position position="1"/>
    </location>
</feature>
<keyword evidence="3" id="KW-1185">Reference proteome</keyword>
<organism evidence="2 3">
    <name type="scientific">Thelephora terrestris</name>
    <dbReference type="NCBI Taxonomy" id="56493"/>
    <lineage>
        <taxon>Eukaryota</taxon>
        <taxon>Fungi</taxon>
        <taxon>Dikarya</taxon>
        <taxon>Basidiomycota</taxon>
        <taxon>Agaricomycotina</taxon>
        <taxon>Agaricomycetes</taxon>
        <taxon>Thelephorales</taxon>
        <taxon>Thelephoraceae</taxon>
        <taxon>Thelephora</taxon>
    </lineage>
</organism>
<dbReference type="InterPro" id="IPR001245">
    <property type="entry name" value="Ser-Thr/Tyr_kinase_cat_dom"/>
</dbReference>
<dbReference type="GO" id="GO:0005524">
    <property type="term" value="F:ATP binding"/>
    <property type="evidence" value="ECO:0007669"/>
    <property type="project" value="InterPro"/>
</dbReference>
<dbReference type="EMBL" id="WIUZ02000023">
    <property type="protein sequence ID" value="KAF9778328.1"/>
    <property type="molecule type" value="Genomic_DNA"/>
</dbReference>
<dbReference type="InterPro" id="IPR000719">
    <property type="entry name" value="Prot_kinase_dom"/>
</dbReference>
<reference evidence="2" key="1">
    <citation type="journal article" date="2020" name="Nat. Commun.">
        <title>Large-scale genome sequencing of mycorrhizal fungi provides insights into the early evolution of symbiotic traits.</title>
        <authorList>
            <person name="Miyauchi S."/>
            <person name="Kiss E."/>
            <person name="Kuo A."/>
            <person name="Drula E."/>
            <person name="Kohler A."/>
            <person name="Sanchez-Garcia M."/>
            <person name="Morin E."/>
            <person name="Andreopoulos B."/>
            <person name="Barry K.W."/>
            <person name="Bonito G."/>
            <person name="Buee M."/>
            <person name="Carver A."/>
            <person name="Chen C."/>
            <person name="Cichocki N."/>
            <person name="Clum A."/>
            <person name="Culley D."/>
            <person name="Crous P.W."/>
            <person name="Fauchery L."/>
            <person name="Girlanda M."/>
            <person name="Hayes R.D."/>
            <person name="Keri Z."/>
            <person name="LaButti K."/>
            <person name="Lipzen A."/>
            <person name="Lombard V."/>
            <person name="Magnuson J."/>
            <person name="Maillard F."/>
            <person name="Murat C."/>
            <person name="Nolan M."/>
            <person name="Ohm R.A."/>
            <person name="Pangilinan J."/>
            <person name="Pereira M.F."/>
            <person name="Perotto S."/>
            <person name="Peter M."/>
            <person name="Pfister S."/>
            <person name="Riley R."/>
            <person name="Sitrit Y."/>
            <person name="Stielow J.B."/>
            <person name="Szollosi G."/>
            <person name="Zifcakova L."/>
            <person name="Stursova M."/>
            <person name="Spatafora J.W."/>
            <person name="Tedersoo L."/>
            <person name="Vaario L.M."/>
            <person name="Yamada A."/>
            <person name="Yan M."/>
            <person name="Wang P."/>
            <person name="Xu J."/>
            <person name="Bruns T."/>
            <person name="Baldrian P."/>
            <person name="Vilgalys R."/>
            <person name="Dunand C."/>
            <person name="Henrissat B."/>
            <person name="Grigoriev I.V."/>
            <person name="Hibbett D."/>
            <person name="Nagy L.G."/>
            <person name="Martin F.M."/>
        </authorList>
    </citation>
    <scope>NUCLEOTIDE SEQUENCE</scope>
    <source>
        <strain evidence="2">UH-Tt-Lm1</strain>
    </source>
</reference>
<dbReference type="AlphaFoldDB" id="A0A9P6L1D5"/>
<dbReference type="SMART" id="SM00220">
    <property type="entry name" value="S_TKc"/>
    <property type="match status" value="1"/>
</dbReference>
<dbReference type="OrthoDB" id="122279at2759"/>